<accession>K8WMK0</accession>
<feature type="domain" description="Lnb N-terminal periplasmic" evidence="1">
    <location>
        <begin position="44"/>
        <end position="190"/>
    </location>
</feature>
<name>K8WMK0_9GAMM</name>
<sequence length="239" mass="28699">MNQNNFWVDEYSHKPYVKFNETHSEVKIFNFRTFSSVNENHYIWDEREYKLSDLISVDLAQSHWSGDMIAHVFLSFGFANGQYISISIETRRRKEQKYSMWKGFFYNYDIIYIVADEIDLIGTRVNIRNEDVYLFPLNLDKDLIELLFVNYLGSVNEINKHDTKYHTLWNNCTTNIFKIAKKTYPNLKFDWKIMVSGYAFKYCFQQGFIDQKYISNKIKLPIIDINDQLFSVKIREQLN</sequence>
<dbReference type="OrthoDB" id="274718at2"/>
<proteinExistence type="predicted"/>
<dbReference type="Proteomes" id="UP000009336">
    <property type="component" value="Unassembled WGS sequence"/>
</dbReference>
<dbReference type="eggNOG" id="ENOG502Z7V0">
    <property type="taxonomic scope" value="Bacteria"/>
</dbReference>
<gene>
    <name evidence="2" type="ORF">OOA_10168</name>
</gene>
<keyword evidence="3" id="KW-1185">Reference proteome</keyword>
<organism evidence="2 3">
    <name type="scientific">Providencia burhodogranariea DSM 19968</name>
    <dbReference type="NCBI Taxonomy" id="1141662"/>
    <lineage>
        <taxon>Bacteria</taxon>
        <taxon>Pseudomonadati</taxon>
        <taxon>Pseudomonadota</taxon>
        <taxon>Gammaproteobacteria</taxon>
        <taxon>Enterobacterales</taxon>
        <taxon>Morganellaceae</taxon>
        <taxon>Providencia</taxon>
    </lineage>
</organism>
<evidence type="ECO:0000313" key="2">
    <source>
        <dbReference type="EMBL" id="EKT61784.1"/>
    </source>
</evidence>
<comment type="caution">
    <text evidence="2">The sequence shown here is derived from an EMBL/GenBank/DDBJ whole genome shotgun (WGS) entry which is preliminary data.</text>
</comment>
<dbReference type="InterPro" id="IPR025178">
    <property type="entry name" value="Lnb_N"/>
</dbReference>
<reference evidence="2 3" key="1">
    <citation type="journal article" date="2012" name="BMC Genomics">
        <title>Comparative genomics of bacteria in the genus Providencia isolated from wild Drosophila melanogaster.</title>
        <authorList>
            <person name="Galac M.R."/>
            <person name="Lazzaro B.P."/>
        </authorList>
    </citation>
    <scope>NUCLEOTIDE SEQUENCE [LARGE SCALE GENOMIC DNA]</scope>
    <source>
        <strain evidence="2 3">DSM 19968</strain>
    </source>
</reference>
<protein>
    <recommendedName>
        <fullName evidence="1">Lnb N-terminal periplasmic domain-containing protein</fullName>
    </recommendedName>
</protein>
<dbReference type="STRING" id="1141662.OOA_10168"/>
<dbReference type="AlphaFoldDB" id="K8WMK0"/>
<dbReference type="RefSeq" id="WP_008912045.1">
    <property type="nucleotide sequence ID" value="NZ_KB233222.1"/>
</dbReference>
<evidence type="ECO:0000259" key="1">
    <source>
        <dbReference type="Pfam" id="PF13387"/>
    </source>
</evidence>
<dbReference type="Pfam" id="PF13387">
    <property type="entry name" value="Lnb_N"/>
    <property type="match status" value="1"/>
</dbReference>
<dbReference type="HOGENOM" id="CLU_050045_0_0_6"/>
<dbReference type="EMBL" id="AKKL01000024">
    <property type="protein sequence ID" value="EKT61784.1"/>
    <property type="molecule type" value="Genomic_DNA"/>
</dbReference>
<evidence type="ECO:0000313" key="3">
    <source>
        <dbReference type="Proteomes" id="UP000009336"/>
    </source>
</evidence>
<dbReference type="PATRIC" id="fig|1141662.3.peg.2067"/>